<dbReference type="GO" id="GO:0009451">
    <property type="term" value="P:RNA modification"/>
    <property type="evidence" value="ECO:0007669"/>
    <property type="project" value="InterPro"/>
</dbReference>
<dbReference type="NCBIfam" id="TIGR00756">
    <property type="entry name" value="PPR"/>
    <property type="match status" value="3"/>
</dbReference>
<keyword evidence="1" id="KW-0677">Repeat</keyword>
<dbReference type="FunFam" id="1.25.40.10:FF:000090">
    <property type="entry name" value="Pentatricopeptide repeat-containing protein, chloroplastic"/>
    <property type="match status" value="1"/>
</dbReference>
<dbReference type="InterPro" id="IPR011990">
    <property type="entry name" value="TPR-like_helical_dom_sf"/>
</dbReference>
<dbReference type="Pfam" id="PF20431">
    <property type="entry name" value="E_motif"/>
    <property type="match status" value="1"/>
</dbReference>
<dbReference type="PROSITE" id="PS51375">
    <property type="entry name" value="PPR"/>
    <property type="match status" value="2"/>
</dbReference>
<name>A0AAV9CX20_ACOCL</name>
<dbReference type="PANTHER" id="PTHR47926:SF495">
    <property type="entry name" value="DYW DOMAIN-CONTAINING PROTEIN"/>
    <property type="match status" value="1"/>
</dbReference>
<comment type="caution">
    <text evidence="3">The sequence shown here is derived from an EMBL/GenBank/DDBJ whole genome shotgun (WGS) entry which is preliminary data.</text>
</comment>
<dbReference type="EMBL" id="JAUJYO010000017">
    <property type="protein sequence ID" value="KAK1293071.1"/>
    <property type="molecule type" value="Genomic_DNA"/>
</dbReference>
<feature type="repeat" description="PPR" evidence="2">
    <location>
        <begin position="317"/>
        <end position="351"/>
    </location>
</feature>
<evidence type="ECO:0000256" key="1">
    <source>
        <dbReference type="ARBA" id="ARBA00022737"/>
    </source>
</evidence>
<dbReference type="Pfam" id="PF01535">
    <property type="entry name" value="PPR"/>
    <property type="match status" value="6"/>
</dbReference>
<dbReference type="Proteomes" id="UP001180020">
    <property type="component" value="Unassembled WGS sequence"/>
</dbReference>
<organism evidence="3 4">
    <name type="scientific">Acorus calamus</name>
    <name type="common">Sweet flag</name>
    <dbReference type="NCBI Taxonomy" id="4465"/>
    <lineage>
        <taxon>Eukaryota</taxon>
        <taxon>Viridiplantae</taxon>
        <taxon>Streptophyta</taxon>
        <taxon>Embryophyta</taxon>
        <taxon>Tracheophyta</taxon>
        <taxon>Spermatophyta</taxon>
        <taxon>Magnoliopsida</taxon>
        <taxon>Liliopsida</taxon>
        <taxon>Acoraceae</taxon>
        <taxon>Acorus</taxon>
    </lineage>
</organism>
<accession>A0AAV9CX20</accession>
<dbReference type="InterPro" id="IPR046960">
    <property type="entry name" value="PPR_At4g14850-like_plant"/>
</dbReference>
<evidence type="ECO:0000313" key="3">
    <source>
        <dbReference type="EMBL" id="KAK1293071.1"/>
    </source>
</evidence>
<reference evidence="3" key="2">
    <citation type="submission" date="2023-06" db="EMBL/GenBank/DDBJ databases">
        <authorList>
            <person name="Ma L."/>
            <person name="Liu K.-W."/>
            <person name="Li Z."/>
            <person name="Hsiao Y.-Y."/>
            <person name="Qi Y."/>
            <person name="Fu T."/>
            <person name="Tang G."/>
            <person name="Zhang D."/>
            <person name="Sun W.-H."/>
            <person name="Liu D.-K."/>
            <person name="Li Y."/>
            <person name="Chen G.-Z."/>
            <person name="Liu X.-D."/>
            <person name="Liao X.-Y."/>
            <person name="Jiang Y.-T."/>
            <person name="Yu X."/>
            <person name="Hao Y."/>
            <person name="Huang J."/>
            <person name="Zhao X.-W."/>
            <person name="Ke S."/>
            <person name="Chen Y.-Y."/>
            <person name="Wu W.-L."/>
            <person name="Hsu J.-L."/>
            <person name="Lin Y.-F."/>
            <person name="Huang M.-D."/>
            <person name="Li C.-Y."/>
            <person name="Huang L."/>
            <person name="Wang Z.-W."/>
            <person name="Zhao X."/>
            <person name="Zhong W.-Y."/>
            <person name="Peng D.-H."/>
            <person name="Ahmad S."/>
            <person name="Lan S."/>
            <person name="Zhang J.-S."/>
            <person name="Tsai W.-C."/>
            <person name="Van De Peer Y."/>
            <person name="Liu Z.-J."/>
        </authorList>
    </citation>
    <scope>NUCLEOTIDE SEQUENCE</scope>
    <source>
        <strain evidence="3">CP</strain>
        <tissue evidence="3">Leaves</tissue>
    </source>
</reference>
<dbReference type="Gene3D" id="1.25.40.10">
    <property type="entry name" value="Tetratricopeptide repeat domain"/>
    <property type="match status" value="3"/>
</dbReference>
<dbReference type="SUPFAM" id="SSF48452">
    <property type="entry name" value="TPR-like"/>
    <property type="match status" value="1"/>
</dbReference>
<dbReference type="InterPro" id="IPR046848">
    <property type="entry name" value="E_motif"/>
</dbReference>
<dbReference type="InterPro" id="IPR002885">
    <property type="entry name" value="PPR_rpt"/>
</dbReference>
<feature type="repeat" description="PPR" evidence="2">
    <location>
        <begin position="184"/>
        <end position="218"/>
    </location>
</feature>
<evidence type="ECO:0000256" key="2">
    <source>
        <dbReference type="PROSITE-ProRule" id="PRU00708"/>
    </source>
</evidence>
<gene>
    <name evidence="3" type="primary">PCMP-H13</name>
    <name evidence="3" type="ORF">QJS10_CPB17g02386</name>
</gene>
<protein>
    <submittedName>
        <fullName evidence="3">Pentatricopeptide repeat-containing protein</fullName>
    </submittedName>
</protein>
<dbReference type="Pfam" id="PF13041">
    <property type="entry name" value="PPR_2"/>
    <property type="match status" value="1"/>
</dbReference>
<proteinExistence type="predicted"/>
<sequence>MRCSAPVTSPLHLLPLTAHHRLLTLLRSSSAATASAAIHAASLKSGVHHVPPFPAALLSAYRKSGYLSAARRLFDETPHKGLFIWSSILAAESQSDDPRRAFSLFRRMSGLLPDNHIFATLINASTRVRSLNAGRQAHARFLTSPFARVDDDDDVVKSSLVDMYSKCARVDDALRVFDSIARRSPVAWTAMVSGLASNGRALDAVSLFDAMPTKGLFAWTALIAGLVRNGDYALAVQSFEQMRVDGVLINEPFVISNIVCASSSLLALELGWQLHCLTIKLGFEASVIVSNSLAEMYAKCSDIVSSKRVFDQMSYKDVISWTTMIVALAQHGMAFDALAVFDRMVSMGMRPNEATFVGVLDACSHGGLVDRGQRLFDSMVNEYRIEPSLQHYTCLLDLFSRSGLLTEAERLIMTMPFEPDEAAWAALLSACERHGNTELGVWIADQLLRSSPKDPSTWILLSNTYAMAGKWGKVSKVRNLMASMETKKEFGFSRIKLGNESVAFAAGEM</sequence>
<evidence type="ECO:0000313" key="4">
    <source>
        <dbReference type="Proteomes" id="UP001180020"/>
    </source>
</evidence>
<dbReference type="GO" id="GO:0003723">
    <property type="term" value="F:RNA binding"/>
    <property type="evidence" value="ECO:0007669"/>
    <property type="project" value="InterPro"/>
</dbReference>
<keyword evidence="4" id="KW-1185">Reference proteome</keyword>
<dbReference type="PANTHER" id="PTHR47926">
    <property type="entry name" value="PENTATRICOPEPTIDE REPEAT-CONTAINING PROTEIN"/>
    <property type="match status" value="1"/>
</dbReference>
<dbReference type="AlphaFoldDB" id="A0AAV9CX20"/>
<reference evidence="3" key="1">
    <citation type="journal article" date="2023" name="Nat. Commun.">
        <title>Diploid and tetraploid genomes of Acorus and the evolution of monocots.</title>
        <authorList>
            <person name="Ma L."/>
            <person name="Liu K.W."/>
            <person name="Li Z."/>
            <person name="Hsiao Y.Y."/>
            <person name="Qi Y."/>
            <person name="Fu T."/>
            <person name="Tang G.D."/>
            <person name="Zhang D."/>
            <person name="Sun W.H."/>
            <person name="Liu D.K."/>
            <person name="Li Y."/>
            <person name="Chen G.Z."/>
            <person name="Liu X.D."/>
            <person name="Liao X.Y."/>
            <person name="Jiang Y.T."/>
            <person name="Yu X."/>
            <person name="Hao Y."/>
            <person name="Huang J."/>
            <person name="Zhao X.W."/>
            <person name="Ke S."/>
            <person name="Chen Y.Y."/>
            <person name="Wu W.L."/>
            <person name="Hsu J.L."/>
            <person name="Lin Y.F."/>
            <person name="Huang M.D."/>
            <person name="Li C.Y."/>
            <person name="Huang L."/>
            <person name="Wang Z.W."/>
            <person name="Zhao X."/>
            <person name="Zhong W.Y."/>
            <person name="Peng D.H."/>
            <person name="Ahmad S."/>
            <person name="Lan S."/>
            <person name="Zhang J.S."/>
            <person name="Tsai W.C."/>
            <person name="Van de Peer Y."/>
            <person name="Liu Z.J."/>
        </authorList>
    </citation>
    <scope>NUCLEOTIDE SEQUENCE</scope>
    <source>
        <strain evidence="3">CP</strain>
    </source>
</reference>